<dbReference type="OrthoDB" id="7619100at2"/>
<evidence type="ECO:0000313" key="3">
    <source>
        <dbReference type="Proteomes" id="UP000317894"/>
    </source>
</evidence>
<dbReference type="EMBL" id="VJWA01000001">
    <property type="protein sequence ID" value="TRW18202.1"/>
    <property type="molecule type" value="Genomic_DNA"/>
</dbReference>
<dbReference type="RefSeq" id="WP_144236895.1">
    <property type="nucleotide sequence ID" value="NZ_VJWA01000001.1"/>
</dbReference>
<proteinExistence type="predicted"/>
<keyword evidence="1" id="KW-0472">Membrane</keyword>
<feature type="transmembrane region" description="Helical" evidence="1">
    <location>
        <begin position="7"/>
        <end position="30"/>
    </location>
</feature>
<comment type="caution">
    <text evidence="2">The sequence shown here is derived from an EMBL/GenBank/DDBJ whole genome shotgun (WGS) entry which is preliminary data.</text>
</comment>
<accession>A0A552UJ02</accession>
<keyword evidence="1" id="KW-0812">Transmembrane</keyword>
<keyword evidence="1" id="KW-1133">Transmembrane helix</keyword>
<feature type="transmembrane region" description="Helical" evidence="1">
    <location>
        <begin position="110"/>
        <end position="130"/>
    </location>
</feature>
<reference evidence="2 3" key="1">
    <citation type="submission" date="2019-07" db="EMBL/GenBank/DDBJ databases">
        <title>Novel species isolated from glacier.</title>
        <authorList>
            <person name="Liu Q."/>
            <person name="Xin Y.-H."/>
        </authorList>
    </citation>
    <scope>NUCLEOTIDE SEQUENCE [LARGE SCALE GENOMIC DNA]</scope>
    <source>
        <strain evidence="2 3">LB1R16</strain>
    </source>
</reference>
<sequence length="139" mass="14942">MSFREKSAWLMGALMLGAGAYYLTMAFAVWGETGSAAPPLALFIPFTLLVVIASVAGQTTLALLTPREANAPADEREKPLLDRAGHWSGLMLAAGTVTSLLYFFDHQNGVLLFHTIMGSLIVSQLADYALQIALIRRAS</sequence>
<evidence type="ECO:0000256" key="1">
    <source>
        <dbReference type="SAM" id="Phobius"/>
    </source>
</evidence>
<gene>
    <name evidence="2" type="ORF">FMM06_08910</name>
</gene>
<feature type="transmembrane region" description="Helical" evidence="1">
    <location>
        <begin position="84"/>
        <end position="104"/>
    </location>
</feature>
<dbReference type="AlphaFoldDB" id="A0A552UJ02"/>
<organism evidence="2 3">
    <name type="scientific">Glacieibacterium frigidum</name>
    <dbReference type="NCBI Taxonomy" id="2593303"/>
    <lineage>
        <taxon>Bacteria</taxon>
        <taxon>Pseudomonadati</taxon>
        <taxon>Pseudomonadota</taxon>
        <taxon>Alphaproteobacteria</taxon>
        <taxon>Sphingomonadales</taxon>
        <taxon>Sphingosinicellaceae</taxon>
        <taxon>Glacieibacterium</taxon>
    </lineage>
</organism>
<feature type="transmembrane region" description="Helical" evidence="1">
    <location>
        <begin position="42"/>
        <end position="64"/>
    </location>
</feature>
<keyword evidence="3" id="KW-1185">Reference proteome</keyword>
<dbReference type="Proteomes" id="UP000317894">
    <property type="component" value="Unassembled WGS sequence"/>
</dbReference>
<protein>
    <recommendedName>
        <fullName evidence="4">Transmembrane protein</fullName>
    </recommendedName>
</protein>
<evidence type="ECO:0008006" key="4">
    <source>
        <dbReference type="Google" id="ProtNLM"/>
    </source>
</evidence>
<evidence type="ECO:0000313" key="2">
    <source>
        <dbReference type="EMBL" id="TRW18202.1"/>
    </source>
</evidence>
<name>A0A552UJ02_9SPHN</name>